<dbReference type="EMBL" id="JAIRAU010000057">
    <property type="protein sequence ID" value="MBZ5715666.1"/>
    <property type="molecule type" value="Genomic_DNA"/>
</dbReference>
<keyword evidence="3" id="KW-1185">Reference proteome</keyword>
<evidence type="ECO:0000256" key="1">
    <source>
        <dbReference type="SAM" id="MobiDB-lite"/>
    </source>
</evidence>
<proteinExistence type="predicted"/>
<evidence type="ECO:0000313" key="3">
    <source>
        <dbReference type="Proteomes" id="UP001139031"/>
    </source>
</evidence>
<gene>
    <name evidence="2" type="ORF">K7C98_41105</name>
</gene>
<name>A0ABS7U5Y4_9BACT</name>
<comment type="caution">
    <text evidence="2">The sequence shown here is derived from an EMBL/GenBank/DDBJ whole genome shotgun (WGS) entry which is preliminary data.</text>
</comment>
<dbReference type="Proteomes" id="UP001139031">
    <property type="component" value="Unassembled WGS sequence"/>
</dbReference>
<protein>
    <submittedName>
        <fullName evidence="2">Uncharacterized protein</fullName>
    </submittedName>
</protein>
<reference evidence="2" key="1">
    <citation type="submission" date="2021-08" db="EMBL/GenBank/DDBJ databases">
        <authorList>
            <person name="Stevens D.C."/>
        </authorList>
    </citation>
    <scope>NUCLEOTIDE SEQUENCE</scope>
    <source>
        <strain evidence="2">DSM 53165</strain>
    </source>
</reference>
<feature type="region of interest" description="Disordered" evidence="1">
    <location>
        <begin position="1"/>
        <end position="71"/>
    </location>
</feature>
<sequence>MNTERPNQTSKDKMPPSPPHAGDDAAATDGQQQHDEREAEDAVERRSQAIKDKSLGAPVTGMPGSTEPARR</sequence>
<feature type="compositionally biased region" description="Basic and acidic residues" evidence="1">
    <location>
        <begin position="32"/>
        <end position="54"/>
    </location>
</feature>
<accession>A0ABS7U5Y4</accession>
<organism evidence="2 3">
    <name type="scientific">Nannocystis pusilla</name>
    <dbReference type="NCBI Taxonomy" id="889268"/>
    <lineage>
        <taxon>Bacteria</taxon>
        <taxon>Pseudomonadati</taxon>
        <taxon>Myxococcota</taxon>
        <taxon>Polyangia</taxon>
        <taxon>Nannocystales</taxon>
        <taxon>Nannocystaceae</taxon>
        <taxon>Nannocystis</taxon>
    </lineage>
</organism>
<dbReference type="RefSeq" id="WP_224197402.1">
    <property type="nucleotide sequence ID" value="NZ_JAIRAU010000057.1"/>
</dbReference>
<evidence type="ECO:0000313" key="2">
    <source>
        <dbReference type="EMBL" id="MBZ5715666.1"/>
    </source>
</evidence>